<dbReference type="AlphaFoldDB" id="J3MEF1"/>
<reference evidence="1" key="1">
    <citation type="journal article" date="2013" name="Nat. Commun.">
        <title>Whole-genome sequencing of Oryza brachyantha reveals mechanisms underlying Oryza genome evolution.</title>
        <authorList>
            <person name="Chen J."/>
            <person name="Huang Q."/>
            <person name="Gao D."/>
            <person name="Wang J."/>
            <person name="Lang Y."/>
            <person name="Liu T."/>
            <person name="Li B."/>
            <person name="Bai Z."/>
            <person name="Luis Goicoechea J."/>
            <person name="Liang C."/>
            <person name="Chen C."/>
            <person name="Zhang W."/>
            <person name="Sun S."/>
            <person name="Liao Y."/>
            <person name="Zhang X."/>
            <person name="Yang L."/>
            <person name="Song C."/>
            <person name="Wang M."/>
            <person name="Shi J."/>
            <person name="Liu G."/>
            <person name="Liu J."/>
            <person name="Zhou H."/>
            <person name="Zhou W."/>
            <person name="Yu Q."/>
            <person name="An N."/>
            <person name="Chen Y."/>
            <person name="Cai Q."/>
            <person name="Wang B."/>
            <person name="Liu B."/>
            <person name="Min J."/>
            <person name="Huang Y."/>
            <person name="Wu H."/>
            <person name="Li Z."/>
            <person name="Zhang Y."/>
            <person name="Yin Y."/>
            <person name="Song W."/>
            <person name="Jiang J."/>
            <person name="Jackson S.A."/>
            <person name="Wing R.A."/>
            <person name="Wang J."/>
            <person name="Chen M."/>
        </authorList>
    </citation>
    <scope>NUCLEOTIDE SEQUENCE [LARGE SCALE GENOMIC DNA]</scope>
    <source>
        <strain evidence="1">cv. IRGC 101232</strain>
    </source>
</reference>
<reference evidence="1" key="2">
    <citation type="submission" date="2013-04" db="UniProtKB">
        <authorList>
            <consortium name="EnsemblPlants"/>
        </authorList>
    </citation>
    <scope>IDENTIFICATION</scope>
</reference>
<organism evidence="1">
    <name type="scientific">Oryza brachyantha</name>
    <name type="common">malo sina</name>
    <dbReference type="NCBI Taxonomy" id="4533"/>
    <lineage>
        <taxon>Eukaryota</taxon>
        <taxon>Viridiplantae</taxon>
        <taxon>Streptophyta</taxon>
        <taxon>Embryophyta</taxon>
        <taxon>Tracheophyta</taxon>
        <taxon>Spermatophyta</taxon>
        <taxon>Magnoliopsida</taxon>
        <taxon>Liliopsida</taxon>
        <taxon>Poales</taxon>
        <taxon>Poaceae</taxon>
        <taxon>BOP clade</taxon>
        <taxon>Oryzoideae</taxon>
        <taxon>Oryzeae</taxon>
        <taxon>Oryzinae</taxon>
        <taxon>Oryza</taxon>
    </lineage>
</organism>
<evidence type="ECO:0000313" key="2">
    <source>
        <dbReference type="Proteomes" id="UP000006038"/>
    </source>
</evidence>
<dbReference type="Gramene" id="OB06G23950.1">
    <property type="protein sequence ID" value="OB06G23950.1"/>
    <property type="gene ID" value="OB06G23950"/>
</dbReference>
<accession>J3MEF1</accession>
<keyword evidence="2" id="KW-1185">Reference proteome</keyword>
<sequence>MPKVAEVLDLELVFQPTRVSSLKTTNTIEFVTLGDVFLLRHCCHFTTVALPPYARSPLYFFC</sequence>
<name>J3MEF1_ORYBR</name>
<protein>
    <submittedName>
        <fullName evidence="1">Uncharacterized protein</fullName>
    </submittedName>
</protein>
<dbReference type="Proteomes" id="UP000006038">
    <property type="component" value="Chromosome 6"/>
</dbReference>
<evidence type="ECO:0000313" key="1">
    <source>
        <dbReference type="EnsemblPlants" id="OB06G23950.1"/>
    </source>
</evidence>
<proteinExistence type="predicted"/>
<dbReference type="EnsemblPlants" id="OB06G23950.1">
    <property type="protein sequence ID" value="OB06G23950.1"/>
    <property type="gene ID" value="OB06G23950"/>
</dbReference>
<dbReference type="HOGENOM" id="CLU_2907715_0_0_1"/>